<evidence type="ECO:0000313" key="3">
    <source>
        <dbReference type="EMBL" id="GAY23160.1"/>
    </source>
</evidence>
<evidence type="ECO:0000256" key="2">
    <source>
        <dbReference type="ARBA" id="ARBA00022833"/>
    </source>
</evidence>
<reference evidence="3" key="3">
    <citation type="submission" date="2017-10" db="EMBL/GenBank/DDBJ databases">
        <title>Bioaugmenting a lab-scale membrane bioreactor with Sphingobium fuliginis OMI to degrade 4-tert-butylphenol.</title>
        <authorList>
            <person name="Takada K."/>
            <person name="Shiba T."/>
            <person name="Soda S."/>
            <person name="Inoue D."/>
            <person name="Miyake M."/>
            <person name="Eguchi M."/>
            <person name="Ike M."/>
        </authorList>
    </citation>
    <scope>NUCLEOTIDE SEQUENCE</scope>
    <source>
        <strain evidence="3">OMI</strain>
    </source>
</reference>
<dbReference type="GO" id="GO:0004476">
    <property type="term" value="F:mannose-6-phosphate isomerase activity"/>
    <property type="evidence" value="ECO:0007669"/>
    <property type="project" value="UniProtKB-EC"/>
</dbReference>
<evidence type="ECO:0000313" key="6">
    <source>
        <dbReference type="Proteomes" id="UP000593663"/>
    </source>
</evidence>
<dbReference type="GO" id="GO:0046872">
    <property type="term" value="F:metal ion binding"/>
    <property type="evidence" value="ECO:0007669"/>
    <property type="project" value="UniProtKB-KW"/>
</dbReference>
<accession>A0A292ZJY3</accession>
<dbReference type="PANTHER" id="PTHR42742">
    <property type="entry name" value="TRANSCRIPTIONAL REPRESSOR MPRA"/>
    <property type="match status" value="1"/>
</dbReference>
<evidence type="ECO:0000256" key="1">
    <source>
        <dbReference type="ARBA" id="ARBA00022723"/>
    </source>
</evidence>
<dbReference type="Proteomes" id="UP000593663">
    <property type="component" value="Chromosome 1"/>
</dbReference>
<dbReference type="Gene3D" id="2.60.120.10">
    <property type="entry name" value="Jelly Rolls"/>
    <property type="match status" value="1"/>
</dbReference>
<dbReference type="PANTHER" id="PTHR42742:SF3">
    <property type="entry name" value="FRUCTOKINASE"/>
    <property type="match status" value="1"/>
</dbReference>
<dbReference type="InterPro" id="IPR011051">
    <property type="entry name" value="RmlC_Cupin_sf"/>
</dbReference>
<proteinExistence type="predicted"/>
<dbReference type="EMBL" id="CP060035">
    <property type="protein sequence ID" value="QOT70739.1"/>
    <property type="molecule type" value="Genomic_DNA"/>
</dbReference>
<dbReference type="EMBL" id="BEWI01000032">
    <property type="protein sequence ID" value="GAY23160.1"/>
    <property type="molecule type" value="Genomic_DNA"/>
</dbReference>
<dbReference type="KEGG" id="sbar:H5V43_11480"/>
<dbReference type="EC" id="5.3.1.8" evidence="3"/>
<gene>
    <name evidence="4" type="ORF">H5V43_11480</name>
    <name evidence="3" type="ORF">SFOMI_3726</name>
</gene>
<dbReference type="CDD" id="cd07010">
    <property type="entry name" value="cupin_PMI_type_I_N_bac"/>
    <property type="match status" value="1"/>
</dbReference>
<keyword evidence="3" id="KW-0413">Isomerase</keyword>
<name>A0A292ZJY3_SPHSA</name>
<keyword evidence="1" id="KW-0479">Metal-binding</keyword>
<reference evidence="3" key="4">
    <citation type="submission" date="2017-10" db="EMBL/GenBank/DDBJ databases">
        <authorList>
            <person name="Banno H."/>
            <person name="Chua N.-H."/>
        </authorList>
    </citation>
    <scope>NUCLEOTIDE SEQUENCE</scope>
    <source>
        <strain evidence="3">OMI</strain>
    </source>
</reference>
<reference evidence="4" key="6">
    <citation type="journal article" date="2021" name="Microbiol. Resour. Announc.">
        <title>Complete Genome Sequence of Sphingobium barthaii KK22, a High-Molecular-Weight Polycyclic Aromatic Hydrocarbon-Degrading Soil Bacterium.</title>
        <authorList>
            <person name="Mori J.F."/>
            <person name="Kanaly R.A."/>
        </authorList>
    </citation>
    <scope>NUCLEOTIDE SEQUENCE</scope>
    <source>
        <strain evidence="4">KK22</strain>
    </source>
</reference>
<protein>
    <submittedName>
        <fullName evidence="3 4">Mannose-6-phosphate isomerase</fullName>
        <ecNumber evidence="3">5.3.1.8</ecNumber>
    </submittedName>
</protein>
<dbReference type="InterPro" id="IPR014710">
    <property type="entry name" value="RmlC-like_jellyroll"/>
</dbReference>
<dbReference type="AlphaFoldDB" id="A0A292ZJY3"/>
<evidence type="ECO:0000313" key="5">
    <source>
        <dbReference type="Proteomes" id="UP000221538"/>
    </source>
</evidence>
<reference evidence="3 5" key="1">
    <citation type="journal article" date="2013" name="Biodegradation">
        <title>Occurrence of 4-tert-butylphenol (4-t-BP) biodegradation in an aquatic sample caused by the presence of Spirodela polyrrhiza and isolation of a 4-t-BP-utilizing bacterium.</title>
        <authorList>
            <person name="Ogata Y."/>
            <person name="Toyama T."/>
            <person name="Yu N."/>
            <person name="Wang X."/>
            <person name="Sei K."/>
            <person name="Ike M."/>
        </authorList>
    </citation>
    <scope>NUCLEOTIDE SEQUENCE [LARGE SCALE GENOMIC DNA]</scope>
    <source>
        <strain evidence="3 5">OMI</strain>
    </source>
</reference>
<dbReference type="SUPFAM" id="SSF51182">
    <property type="entry name" value="RmlC-like cupins"/>
    <property type="match status" value="1"/>
</dbReference>
<organism evidence="3 5">
    <name type="scientific">Sphingobium fuliginis (strain ATCC 27551)</name>
    <dbReference type="NCBI Taxonomy" id="336203"/>
    <lineage>
        <taxon>Bacteria</taxon>
        <taxon>Pseudomonadati</taxon>
        <taxon>Pseudomonadota</taxon>
        <taxon>Alphaproteobacteria</taxon>
        <taxon>Sphingomonadales</taxon>
        <taxon>Sphingomonadaceae</taxon>
        <taxon>Sphingobium</taxon>
    </lineage>
</organism>
<keyword evidence="2" id="KW-0862">Zinc</keyword>
<dbReference type="Proteomes" id="UP000221538">
    <property type="component" value="Unassembled WGS sequence"/>
</dbReference>
<reference evidence="6" key="5">
    <citation type="submission" date="2020-08" db="EMBL/GenBank/DDBJ databases">
        <title>Complete genome sequence of Sphingobium barthaii strain KK22, a high-molecular-weight polycyclic aromatic hydrocarbon-degrading soil bacterium.</title>
        <authorList>
            <person name="Mori J.F."/>
            <person name="Kanaly R.A."/>
        </authorList>
    </citation>
    <scope>NUCLEOTIDE SEQUENCE [LARGE SCALE GENOMIC DNA]</scope>
    <source>
        <strain evidence="6">KK22</strain>
    </source>
</reference>
<dbReference type="InterPro" id="IPR051804">
    <property type="entry name" value="Carb_Metab_Reg_Kinase/Isom"/>
</dbReference>
<evidence type="ECO:0000313" key="4">
    <source>
        <dbReference type="EMBL" id="QOT70739.1"/>
    </source>
</evidence>
<dbReference type="RefSeq" id="WP_025548519.1">
    <property type="nucleotide sequence ID" value="NZ_BATN01000024.1"/>
</dbReference>
<sequence length="272" mass="29631">MTTIRLLAHSVEKPWGRIDIPAAIAPSDGRRVGEVWFSPPEQEEGRPLPLLVKYIFTSEKLSVQVHPNDAQARERGLAGGKSECWYILDAEPDARLGIGLTRDLTAEALRTAALDGSIEALMDWKPVRAGSFYYIPAGTVHAIGGGVTLVEVQQNNDVTYRLYDYGRPRELHLEEAMAVSVATPYALPDRVVPMTAQERLVAGCDAPFILDMVQGEAGTGQRIEGEMAWFIPLAGAGTIDGEPWRQGECWLIEGTAGLTIHDGMSALLARLP</sequence>
<reference evidence="3 5" key="2">
    <citation type="journal article" date="2013" name="Environ. Sci. Technol.">
        <title>The 4-tert-butylphenol-utilizing bacterium Sphingobium fuliginis OMI can degrade bisphenols via phenolic ring hydroxylation and meta-cleavage pathway.</title>
        <authorList>
            <person name="Ogata Y."/>
            <person name="Goda S."/>
            <person name="Toyama T."/>
            <person name="Sei K."/>
            <person name="Ike M."/>
        </authorList>
    </citation>
    <scope>NUCLEOTIDE SEQUENCE [LARGE SCALE GENOMIC DNA]</scope>
    <source>
        <strain evidence="3 5">OMI</strain>
    </source>
</reference>